<dbReference type="SUPFAM" id="SSF50475">
    <property type="entry name" value="FMN-binding split barrel"/>
    <property type="match status" value="1"/>
</dbReference>
<evidence type="ECO:0000313" key="3">
    <source>
        <dbReference type="EMBL" id="RCK23888.1"/>
    </source>
</evidence>
<evidence type="ECO:0000259" key="2">
    <source>
        <dbReference type="Pfam" id="PF13883"/>
    </source>
</evidence>
<sequence length="250" mass="27121">MSESTASATSLRHLMRAANHATLATIAIGHKQVEDGWPVTSMVVPAIYIDGTPLLLISELADHTRHILADDRVSLLFTPPPTLADGAAMIETDTARLTVFGRAVRDDAPAIRACYLRANPDAAQYADFADFGFYRVSVDAAYWVGGFGKQRRLPGDKLILPDCQALTDGHDDIVAHMNADHLDALCDIVGHFSNADPNTGWKMHAIDCDGMVLTAKTGNPDMLRIDFPAPIRTPGDARDILVEMCKKSRA</sequence>
<evidence type="ECO:0000259" key="1">
    <source>
        <dbReference type="Pfam" id="PF10615"/>
    </source>
</evidence>
<dbReference type="Pfam" id="PF13883">
    <property type="entry name" value="CREG_beta-barrel"/>
    <property type="match status" value="1"/>
</dbReference>
<feature type="domain" description="CREG-like beta-barrel" evidence="2">
    <location>
        <begin position="6"/>
        <end position="155"/>
    </location>
</feature>
<dbReference type="Pfam" id="PF10615">
    <property type="entry name" value="DUF2470"/>
    <property type="match status" value="1"/>
</dbReference>
<dbReference type="EMBL" id="JPWB01000002">
    <property type="protein sequence ID" value="RCK23888.1"/>
    <property type="molecule type" value="Genomic_DNA"/>
</dbReference>
<dbReference type="InterPro" id="IPR037119">
    <property type="entry name" value="Haem_oxidase_HugZ-like_sf"/>
</dbReference>
<dbReference type="GO" id="GO:0005737">
    <property type="term" value="C:cytoplasm"/>
    <property type="evidence" value="ECO:0007669"/>
    <property type="project" value="UniProtKB-ARBA"/>
</dbReference>
<protein>
    <submittedName>
        <fullName evidence="3">Pyridoxamine 5'-phosphate oxidase</fullName>
    </submittedName>
</protein>
<comment type="caution">
    <text evidence="3">The sequence shown here is derived from an EMBL/GenBank/DDBJ whole genome shotgun (WGS) entry which is preliminary data.</text>
</comment>
<dbReference type="InterPro" id="IPR055343">
    <property type="entry name" value="CREG_beta-barrel"/>
</dbReference>
<evidence type="ECO:0000313" key="4">
    <source>
        <dbReference type="Proteomes" id="UP000253061"/>
    </source>
</evidence>
<proteinExistence type="predicted"/>
<organism evidence="3 4">
    <name type="scientific">Thalassospira profundimaris</name>
    <dbReference type="NCBI Taxonomy" id="502049"/>
    <lineage>
        <taxon>Bacteria</taxon>
        <taxon>Pseudomonadati</taxon>
        <taxon>Pseudomonadota</taxon>
        <taxon>Alphaproteobacteria</taxon>
        <taxon>Rhodospirillales</taxon>
        <taxon>Thalassospiraceae</taxon>
        <taxon>Thalassospira</taxon>
    </lineage>
</organism>
<reference evidence="3 4" key="1">
    <citation type="submission" date="2014-07" db="EMBL/GenBank/DDBJ databases">
        <title>Draft genome sequence of Thalassospira profundimaris R8-17.</title>
        <authorList>
            <person name="Lai Q."/>
            <person name="Shao Z."/>
        </authorList>
    </citation>
    <scope>NUCLEOTIDE SEQUENCE [LARGE SCALE GENOMIC DNA]</scope>
    <source>
        <strain evidence="3 4">R8-17</strain>
    </source>
</reference>
<dbReference type="PANTHER" id="PTHR13343">
    <property type="entry name" value="CREG1 PROTEIN"/>
    <property type="match status" value="1"/>
</dbReference>
<dbReference type="PANTHER" id="PTHR13343:SF17">
    <property type="entry name" value="CELLULAR REPRESSOR OF E1A-STIMULATED GENES, ISOFORM A"/>
    <property type="match status" value="1"/>
</dbReference>
<dbReference type="InterPro" id="IPR019595">
    <property type="entry name" value="DUF2470"/>
</dbReference>
<dbReference type="InterPro" id="IPR012349">
    <property type="entry name" value="Split_barrel_FMN-bd"/>
</dbReference>
<feature type="domain" description="DUF2470" evidence="1">
    <location>
        <begin position="171"/>
        <end position="244"/>
    </location>
</feature>
<dbReference type="AlphaFoldDB" id="A0A367VFA0"/>
<accession>A0A367VFA0</accession>
<gene>
    <name evidence="3" type="ORF">TH6_03980</name>
</gene>
<dbReference type="Gene3D" id="3.20.180.10">
    <property type="entry name" value="PNP-oxidase-like"/>
    <property type="match status" value="1"/>
</dbReference>
<name>A0A367VFA0_9PROT</name>
<dbReference type="RefSeq" id="WP_062953672.1">
    <property type="nucleotide sequence ID" value="NZ_JPWB01000002.1"/>
</dbReference>
<dbReference type="Gene3D" id="2.30.110.10">
    <property type="entry name" value="Electron Transport, Fmn-binding Protein, Chain A"/>
    <property type="match status" value="1"/>
</dbReference>
<dbReference type="Proteomes" id="UP000253061">
    <property type="component" value="Unassembled WGS sequence"/>
</dbReference>